<reference evidence="1 2" key="1">
    <citation type="submission" date="2023-12" db="EMBL/GenBank/DDBJ databases">
        <title>Friends and Foes: Symbiotic and Algicidal bacterial influence on Karenia brevis blooms.</title>
        <authorList>
            <person name="Fei C."/>
            <person name="Mohamed A.R."/>
            <person name="Booker A."/>
            <person name="Arshad M."/>
            <person name="Klass S."/>
            <person name="Ahn S."/>
            <person name="Gilbert P.M."/>
            <person name="Heil C.A."/>
            <person name="Martinez J.M."/>
            <person name="Amin S.A."/>
        </authorList>
    </citation>
    <scope>NUCLEOTIDE SEQUENCE [LARGE SCALE GENOMIC DNA]</scope>
    <source>
        <strain evidence="1 2">CE15</strain>
    </source>
</reference>
<sequence>MANLESIFEKWLETGELTPSDRQLLEQDAVYAEMLENSETWQSLSAKYQETPVPQWNREATWFEKTSDGAKSNRFAAWFAPAALACSVLMCSLVIMRAEVSVSDSGFAINFAEQQKQAPTVTYEQLQTLLAEQQTNTAQATYALVKEAIEQGRVERKEDIGALVADLNRVRQQDQALIRLQLNELAQQVEQQPQSSIAKNHSWEN</sequence>
<dbReference type="Proteomes" id="UP001382455">
    <property type="component" value="Unassembled WGS sequence"/>
</dbReference>
<gene>
    <name evidence="1" type="ORF">WAE96_11345</name>
</gene>
<protein>
    <recommendedName>
        <fullName evidence="3">Anti-sigma factor</fullName>
    </recommendedName>
</protein>
<name>A0ABU8ETG8_9GAMM</name>
<evidence type="ECO:0000313" key="1">
    <source>
        <dbReference type="EMBL" id="MEI4550261.1"/>
    </source>
</evidence>
<keyword evidence="2" id="KW-1185">Reference proteome</keyword>
<proteinExistence type="predicted"/>
<evidence type="ECO:0008006" key="3">
    <source>
        <dbReference type="Google" id="ProtNLM"/>
    </source>
</evidence>
<comment type="caution">
    <text evidence="1">The sequence shown here is derived from an EMBL/GenBank/DDBJ whole genome shotgun (WGS) entry which is preliminary data.</text>
</comment>
<organism evidence="1 2">
    <name type="scientific">Pseudoalteromonas spongiae</name>
    <dbReference type="NCBI Taxonomy" id="298657"/>
    <lineage>
        <taxon>Bacteria</taxon>
        <taxon>Pseudomonadati</taxon>
        <taxon>Pseudomonadota</taxon>
        <taxon>Gammaproteobacteria</taxon>
        <taxon>Alteromonadales</taxon>
        <taxon>Pseudoalteromonadaceae</taxon>
        <taxon>Pseudoalteromonas</taxon>
    </lineage>
</organism>
<dbReference type="EMBL" id="JBAWKS010000001">
    <property type="protein sequence ID" value="MEI4550261.1"/>
    <property type="molecule type" value="Genomic_DNA"/>
</dbReference>
<evidence type="ECO:0000313" key="2">
    <source>
        <dbReference type="Proteomes" id="UP001382455"/>
    </source>
</evidence>
<dbReference type="RefSeq" id="WP_336435518.1">
    <property type="nucleotide sequence ID" value="NZ_JBAWKS010000001.1"/>
</dbReference>
<accession>A0ABU8ETG8</accession>